<dbReference type="GO" id="GO:0009636">
    <property type="term" value="P:response to toxic substance"/>
    <property type="evidence" value="ECO:0007669"/>
    <property type="project" value="InterPro"/>
</dbReference>
<organism evidence="8 9">
    <name type="scientific">Burkholderia cepacia</name>
    <name type="common">Pseudomonas cepacia</name>
    <dbReference type="NCBI Taxonomy" id="292"/>
    <lineage>
        <taxon>Bacteria</taxon>
        <taxon>Pseudomonadati</taxon>
        <taxon>Pseudomonadota</taxon>
        <taxon>Betaproteobacteria</taxon>
        <taxon>Burkholderiales</taxon>
        <taxon>Burkholderiaceae</taxon>
        <taxon>Burkholderia</taxon>
        <taxon>Burkholderia cepacia complex</taxon>
    </lineage>
</organism>
<dbReference type="GO" id="GO:0016020">
    <property type="term" value="C:membrane"/>
    <property type="evidence" value="ECO:0007669"/>
    <property type="project" value="InterPro"/>
</dbReference>
<proteinExistence type="inferred from homology"/>
<dbReference type="EMBL" id="PUIQ01000137">
    <property type="protein sequence ID" value="PQP06904.1"/>
    <property type="molecule type" value="Genomic_DNA"/>
</dbReference>
<keyword evidence="4" id="KW-0472">Membrane</keyword>
<keyword evidence="2" id="KW-1003">Cell membrane</keyword>
<reference evidence="8 9" key="1">
    <citation type="submission" date="2018-02" db="EMBL/GenBank/DDBJ databases">
        <title>Draft genome sequencing of Burkholderia cepacia Y14-15.</title>
        <authorList>
            <person name="Zheng B.-X."/>
        </authorList>
    </citation>
    <scope>NUCLEOTIDE SEQUENCE [LARGE SCALE GENOMIC DNA]</scope>
    <source>
        <strain evidence="8 9">Y14-15</strain>
    </source>
</reference>
<feature type="chain" id="PRO_5015630709" evidence="7">
    <location>
        <begin position="26"/>
        <end position="44"/>
    </location>
</feature>
<keyword evidence="3 7" id="KW-0732">Signal</keyword>
<evidence type="ECO:0000256" key="3">
    <source>
        <dbReference type="ARBA" id="ARBA00022729"/>
    </source>
</evidence>
<dbReference type="RefSeq" id="WP_105393978.1">
    <property type="nucleotide sequence ID" value="NZ_PUIQ01000137.1"/>
</dbReference>
<dbReference type="Proteomes" id="UP000238206">
    <property type="component" value="Unassembled WGS sequence"/>
</dbReference>
<name>A0A2S8HWF0_BURCE</name>
<evidence type="ECO:0000313" key="8">
    <source>
        <dbReference type="EMBL" id="PQP06904.1"/>
    </source>
</evidence>
<dbReference type="AlphaFoldDB" id="A0A2S8HWF0"/>
<comment type="similarity">
    <text evidence="1">Belongs to the EcnA/EcnB lipoprotein family.</text>
</comment>
<evidence type="ECO:0000256" key="6">
    <source>
        <dbReference type="ARBA" id="ARBA00023288"/>
    </source>
</evidence>
<protein>
    <submittedName>
        <fullName evidence="8">Entericidin</fullName>
    </submittedName>
</protein>
<keyword evidence="6" id="KW-0449">Lipoprotein</keyword>
<dbReference type="Pfam" id="PF08085">
    <property type="entry name" value="Entericidin"/>
    <property type="match status" value="1"/>
</dbReference>
<keyword evidence="5" id="KW-0564">Palmitate</keyword>
<gene>
    <name evidence="8" type="ORF">C5615_38320</name>
</gene>
<evidence type="ECO:0000256" key="2">
    <source>
        <dbReference type="ARBA" id="ARBA00022475"/>
    </source>
</evidence>
<evidence type="ECO:0000256" key="7">
    <source>
        <dbReference type="SAM" id="SignalP"/>
    </source>
</evidence>
<dbReference type="PROSITE" id="PS51257">
    <property type="entry name" value="PROKAR_LIPOPROTEIN"/>
    <property type="match status" value="1"/>
</dbReference>
<evidence type="ECO:0000256" key="4">
    <source>
        <dbReference type="ARBA" id="ARBA00023136"/>
    </source>
</evidence>
<evidence type="ECO:0000256" key="1">
    <source>
        <dbReference type="ARBA" id="ARBA00010296"/>
    </source>
</evidence>
<accession>A0A2S8HWF0</accession>
<sequence>MTRLIALFLIAGTTLLAGCNTVAGAGEDISKGGQAIHNTAEQAK</sequence>
<evidence type="ECO:0000313" key="9">
    <source>
        <dbReference type="Proteomes" id="UP000238206"/>
    </source>
</evidence>
<comment type="caution">
    <text evidence="8">The sequence shown here is derived from an EMBL/GenBank/DDBJ whole genome shotgun (WGS) entry which is preliminary data.</text>
</comment>
<feature type="signal peptide" evidence="7">
    <location>
        <begin position="1"/>
        <end position="25"/>
    </location>
</feature>
<evidence type="ECO:0000256" key="5">
    <source>
        <dbReference type="ARBA" id="ARBA00023139"/>
    </source>
</evidence>
<dbReference type="InterPro" id="IPR012556">
    <property type="entry name" value="Entericidin"/>
</dbReference>